<keyword evidence="5 15" id="KW-0121">Carboxypeptidase</keyword>
<dbReference type="Pfam" id="PF00768">
    <property type="entry name" value="Peptidase_S11"/>
    <property type="match status" value="1"/>
</dbReference>
<keyword evidence="11" id="KW-0961">Cell wall biogenesis/degradation</keyword>
<keyword evidence="7" id="KW-0732">Signal</keyword>
<proteinExistence type="inferred from homology"/>
<evidence type="ECO:0000256" key="10">
    <source>
        <dbReference type="ARBA" id="ARBA00022984"/>
    </source>
</evidence>
<keyword evidence="6" id="KW-0645">Protease</keyword>
<reference evidence="15 16" key="1">
    <citation type="submission" date="2022-01" db="EMBL/GenBank/DDBJ databases">
        <title>Alkalihalobacillus sp. EGI L200015, a novel bacterium isolated from a salt lake sediment.</title>
        <authorList>
            <person name="Gao L."/>
            <person name="Fang B.-Z."/>
            <person name="Li W.-J."/>
        </authorList>
    </citation>
    <scope>NUCLEOTIDE SEQUENCE [LARGE SCALE GENOMIC DNA]</scope>
    <source>
        <strain evidence="15 16">KCTC 12718</strain>
    </source>
</reference>
<dbReference type="Gene3D" id="2.60.410.10">
    <property type="entry name" value="D-Ala-D-Ala carboxypeptidase, C-terminal domain"/>
    <property type="match status" value="1"/>
</dbReference>
<dbReference type="GO" id="GO:0004180">
    <property type="term" value="F:carboxypeptidase activity"/>
    <property type="evidence" value="ECO:0007669"/>
    <property type="project" value="UniProtKB-KW"/>
</dbReference>
<accession>A0ABS9H7H5</accession>
<dbReference type="SUPFAM" id="SSF56601">
    <property type="entry name" value="beta-lactamase/transpeptidase-like"/>
    <property type="match status" value="1"/>
</dbReference>
<evidence type="ECO:0000256" key="11">
    <source>
        <dbReference type="ARBA" id="ARBA00023316"/>
    </source>
</evidence>
<comment type="function">
    <text evidence="1">Removes C-terminal D-alanyl residues from sugar-peptide cell wall precursors.</text>
</comment>
<evidence type="ECO:0000256" key="9">
    <source>
        <dbReference type="ARBA" id="ARBA00022960"/>
    </source>
</evidence>
<dbReference type="InterPro" id="IPR015956">
    <property type="entry name" value="Peniciliin-bd_prot_C_sf"/>
</dbReference>
<evidence type="ECO:0000256" key="3">
    <source>
        <dbReference type="ARBA" id="ARBA00007164"/>
    </source>
</evidence>
<evidence type="ECO:0000256" key="1">
    <source>
        <dbReference type="ARBA" id="ARBA00003217"/>
    </source>
</evidence>
<dbReference type="RefSeq" id="WP_236339340.1">
    <property type="nucleotide sequence ID" value="NZ_JAKIJS010000007.1"/>
</dbReference>
<dbReference type="InterPro" id="IPR012338">
    <property type="entry name" value="Beta-lactam/transpept-like"/>
</dbReference>
<evidence type="ECO:0000256" key="2">
    <source>
        <dbReference type="ARBA" id="ARBA00004752"/>
    </source>
</evidence>
<comment type="similarity">
    <text evidence="3 13">Belongs to the peptidase S11 family.</text>
</comment>
<organism evidence="15 16">
    <name type="scientific">Pseudalkalibacillus berkeleyi</name>
    <dbReference type="NCBI Taxonomy" id="1069813"/>
    <lineage>
        <taxon>Bacteria</taxon>
        <taxon>Bacillati</taxon>
        <taxon>Bacillota</taxon>
        <taxon>Bacilli</taxon>
        <taxon>Bacillales</taxon>
        <taxon>Fictibacillaceae</taxon>
        <taxon>Pseudalkalibacillus</taxon>
    </lineage>
</organism>
<keyword evidence="8" id="KW-0378">Hydrolase</keyword>
<dbReference type="InterPro" id="IPR037167">
    <property type="entry name" value="Peptidase_S11_C_sf"/>
</dbReference>
<evidence type="ECO:0000256" key="8">
    <source>
        <dbReference type="ARBA" id="ARBA00022801"/>
    </source>
</evidence>
<dbReference type="InterPro" id="IPR001967">
    <property type="entry name" value="Peptidase_S11_N"/>
</dbReference>
<sequence length="448" mass="49375">MKQTVILLLTMALFVTGMVTSLPSKSYAAPNLQLEAESAILVDAETGKILFQKNADLLLPPASMTKMMTEYLVLEAIDKGKINWDTPVKISDRVHKVSQDSSLSNVWLRQDADPDYTIKELFEAAAIYSANGATMAIAETIAGSETHFVKMMNDKAKELGLKKYNFVNSTGLNNRDLKGNHPAGGAEDMNMMSARDTAKLAYHLLKDYPEVLDTAKIPDKMFRKGTADENHMINWNWMIPDNPQGYGLSYEGVDGLKTGSTDLAGYSFTGTAQRNGVRLISVVMKADSYNARFEETRKLLDYGFNNFSKKEIVKADYEVKGKSSLPVIKGKEKKVAVQSTDALSVVIANGEEDKYKPKAVWSKKALNDKGELTAPVKKGDQVGTLKLEYSGKDDFGYITEEASKKASSPIVAQADVEKANWFVLMMRGIGGFFGDIWTNVVDSIKGLF</sequence>
<comment type="pathway">
    <text evidence="2">Cell wall biogenesis; peptidoglycan biosynthesis.</text>
</comment>
<dbReference type="PRINTS" id="PR00725">
    <property type="entry name" value="DADACBPTASE1"/>
</dbReference>
<keyword evidence="10" id="KW-0573">Peptidoglycan synthesis</keyword>
<dbReference type="Pfam" id="PF07943">
    <property type="entry name" value="PBP5_C"/>
    <property type="match status" value="1"/>
</dbReference>
<dbReference type="Gene3D" id="3.40.710.10">
    <property type="entry name" value="DD-peptidase/beta-lactamase superfamily"/>
    <property type="match status" value="1"/>
</dbReference>
<feature type="domain" description="Peptidase S11 D-Ala-D-Ala carboxypeptidase A C-terminal" evidence="14">
    <location>
        <begin position="307"/>
        <end position="418"/>
    </location>
</feature>
<comment type="caution">
    <text evidence="15">The sequence shown here is derived from an EMBL/GenBank/DDBJ whole genome shotgun (WGS) entry which is preliminary data.</text>
</comment>
<evidence type="ECO:0000313" key="15">
    <source>
        <dbReference type="EMBL" id="MCF6139645.1"/>
    </source>
</evidence>
<evidence type="ECO:0000256" key="7">
    <source>
        <dbReference type="ARBA" id="ARBA00022729"/>
    </source>
</evidence>
<comment type="catalytic activity">
    <reaction evidence="12">
        <text>Preferential cleavage: (Ac)2-L-Lys-D-Ala-|-D-Ala. Also transpeptidation of peptidyl-alanyl moieties that are N-acyl substituents of D-alanine.</text>
        <dbReference type="EC" id="3.4.16.4"/>
    </reaction>
</comment>
<dbReference type="InterPro" id="IPR012907">
    <property type="entry name" value="Peptidase_S11_C"/>
</dbReference>
<dbReference type="PANTHER" id="PTHR21581:SF11">
    <property type="entry name" value="D-ALANYL-D-ALANINE CARBOXYPEPTIDASE DACA"/>
    <property type="match status" value="1"/>
</dbReference>
<dbReference type="SUPFAM" id="SSF69189">
    <property type="entry name" value="Penicillin-binding protein associated domain"/>
    <property type="match status" value="1"/>
</dbReference>
<dbReference type="EC" id="3.4.16.4" evidence="4"/>
<evidence type="ECO:0000256" key="4">
    <source>
        <dbReference type="ARBA" id="ARBA00012448"/>
    </source>
</evidence>
<keyword evidence="16" id="KW-1185">Reference proteome</keyword>
<dbReference type="PANTHER" id="PTHR21581">
    <property type="entry name" value="D-ALANYL-D-ALANINE CARBOXYPEPTIDASE"/>
    <property type="match status" value="1"/>
</dbReference>
<evidence type="ECO:0000256" key="5">
    <source>
        <dbReference type="ARBA" id="ARBA00022645"/>
    </source>
</evidence>
<evidence type="ECO:0000259" key="14">
    <source>
        <dbReference type="SMART" id="SM00936"/>
    </source>
</evidence>
<keyword evidence="9" id="KW-0133">Cell shape</keyword>
<evidence type="ECO:0000313" key="16">
    <source>
        <dbReference type="Proteomes" id="UP001649381"/>
    </source>
</evidence>
<dbReference type="Proteomes" id="UP001649381">
    <property type="component" value="Unassembled WGS sequence"/>
</dbReference>
<evidence type="ECO:0000256" key="6">
    <source>
        <dbReference type="ARBA" id="ARBA00022670"/>
    </source>
</evidence>
<dbReference type="SMART" id="SM00936">
    <property type="entry name" value="PBP5_C"/>
    <property type="match status" value="1"/>
</dbReference>
<name>A0ABS9H7H5_9BACL</name>
<protein>
    <recommendedName>
        <fullName evidence="4">serine-type D-Ala-D-Ala carboxypeptidase</fullName>
        <ecNumber evidence="4">3.4.16.4</ecNumber>
    </recommendedName>
</protein>
<evidence type="ECO:0000256" key="13">
    <source>
        <dbReference type="RuleBase" id="RU004016"/>
    </source>
</evidence>
<gene>
    <name evidence="15" type="ORF">L2716_18185</name>
</gene>
<evidence type="ECO:0000256" key="12">
    <source>
        <dbReference type="ARBA" id="ARBA00034000"/>
    </source>
</evidence>
<dbReference type="EMBL" id="JAKIJS010000007">
    <property type="protein sequence ID" value="MCF6139645.1"/>
    <property type="molecule type" value="Genomic_DNA"/>
</dbReference>
<dbReference type="InterPro" id="IPR018044">
    <property type="entry name" value="Peptidase_S11"/>
</dbReference>